<feature type="compositionally biased region" description="Basic and acidic residues" evidence="1">
    <location>
        <begin position="11"/>
        <end position="34"/>
    </location>
</feature>
<dbReference type="EMBL" id="CM000833">
    <property type="protein sequence ID" value="EET03997.1"/>
    <property type="molecule type" value="Genomic_DNA"/>
</dbReference>
<reference evidence="3" key="1">
    <citation type="submission" date="2007-08" db="EMBL/GenBank/DDBJ databases">
        <title>Annotation of Burkholderia pseudomallei 1710a.</title>
        <authorList>
            <person name="Harkins D.M."/>
            <person name="DeShazer D."/>
            <person name="Woods D.E."/>
            <person name="Brinkac L.M."/>
            <person name="Brown K.A."/>
            <person name="Hung G.C."/>
            <person name="Tuanyok A."/>
            <person name="Zhang B."/>
            <person name="Nierman W.C."/>
        </authorList>
    </citation>
    <scope>NUCLEOTIDE SEQUENCE [LARGE SCALE GENOMIC DNA]</scope>
    <source>
        <strain evidence="3">1710a</strain>
    </source>
</reference>
<dbReference type="Proteomes" id="UP000001812">
    <property type="component" value="Chromosome II"/>
</dbReference>
<dbReference type="AlphaFoldDB" id="A0A0E1W2W2"/>
<feature type="region of interest" description="Disordered" evidence="1">
    <location>
        <begin position="1"/>
        <end position="95"/>
    </location>
</feature>
<gene>
    <name evidence="2" type="ORF">BURPS1710A_A2141</name>
</gene>
<proteinExistence type="predicted"/>
<evidence type="ECO:0000313" key="2">
    <source>
        <dbReference type="EMBL" id="EET03997.1"/>
    </source>
</evidence>
<evidence type="ECO:0000313" key="3">
    <source>
        <dbReference type="Proteomes" id="UP000001812"/>
    </source>
</evidence>
<accession>A0A0E1W2W2</accession>
<dbReference type="HOGENOM" id="CLU_2367480_0_0_4"/>
<name>A0A0E1W2W2_BURPE</name>
<protein>
    <submittedName>
        <fullName evidence="2">Protamine P1</fullName>
    </submittedName>
</protein>
<organism evidence="2 3">
    <name type="scientific">Burkholderia pseudomallei 1710a</name>
    <dbReference type="NCBI Taxonomy" id="320371"/>
    <lineage>
        <taxon>Bacteria</taxon>
        <taxon>Pseudomonadati</taxon>
        <taxon>Pseudomonadota</taxon>
        <taxon>Betaproteobacteria</taxon>
        <taxon>Burkholderiales</taxon>
        <taxon>Burkholderiaceae</taxon>
        <taxon>Burkholderia</taxon>
        <taxon>pseudomallei group</taxon>
    </lineage>
</organism>
<sequence length="95" mass="10365">MWAASRPASAGRERAKASKGEQRRAKASKGEQRRAKASKGEGAAILAARQPRANRGRAAIQPRPSLDRAEPNRNKLVRTAPNRDRSVLALRSNRA</sequence>
<evidence type="ECO:0000256" key="1">
    <source>
        <dbReference type="SAM" id="MobiDB-lite"/>
    </source>
</evidence>
<reference evidence="2 3" key="2">
    <citation type="submission" date="2009-05" db="EMBL/GenBank/DDBJ databases">
        <authorList>
            <person name="Harkins D.M."/>
            <person name="DeShazer D."/>
            <person name="Woods D.E."/>
            <person name="Brinkac L.M."/>
            <person name="Brown K.A."/>
            <person name="Hung G.C."/>
            <person name="Tuanyok A."/>
            <person name="Zhang B."/>
            <person name="Nierman W.C."/>
        </authorList>
    </citation>
    <scope>NUCLEOTIDE SEQUENCE [LARGE SCALE GENOMIC DNA]</scope>
    <source>
        <strain evidence="2 3">1710a</strain>
    </source>
</reference>